<dbReference type="Proteomes" id="UP000800093">
    <property type="component" value="Unassembled WGS sequence"/>
</dbReference>
<protein>
    <recommendedName>
        <fullName evidence="1">Heterokaryon incompatibility domain-containing protein</fullName>
    </recommendedName>
</protein>
<dbReference type="InterPro" id="IPR052895">
    <property type="entry name" value="HetReg/Transcr_Mod"/>
</dbReference>
<dbReference type="AlphaFoldDB" id="A0A9P4KHY8"/>
<dbReference type="Pfam" id="PF06985">
    <property type="entry name" value="HET"/>
    <property type="match status" value="1"/>
</dbReference>
<organism evidence="2 3">
    <name type="scientific">Lojkania enalia</name>
    <dbReference type="NCBI Taxonomy" id="147567"/>
    <lineage>
        <taxon>Eukaryota</taxon>
        <taxon>Fungi</taxon>
        <taxon>Dikarya</taxon>
        <taxon>Ascomycota</taxon>
        <taxon>Pezizomycotina</taxon>
        <taxon>Dothideomycetes</taxon>
        <taxon>Pleosporomycetidae</taxon>
        <taxon>Pleosporales</taxon>
        <taxon>Pleosporales incertae sedis</taxon>
        <taxon>Lojkania</taxon>
    </lineage>
</organism>
<dbReference type="PANTHER" id="PTHR24148">
    <property type="entry name" value="ANKYRIN REPEAT DOMAIN-CONTAINING PROTEIN 39 HOMOLOG-RELATED"/>
    <property type="match status" value="1"/>
</dbReference>
<comment type="caution">
    <text evidence="2">The sequence shown here is derived from an EMBL/GenBank/DDBJ whole genome shotgun (WGS) entry which is preliminary data.</text>
</comment>
<accession>A0A9P4KHY8</accession>
<dbReference type="PANTHER" id="PTHR24148:SF64">
    <property type="entry name" value="HETEROKARYON INCOMPATIBILITY DOMAIN-CONTAINING PROTEIN"/>
    <property type="match status" value="1"/>
</dbReference>
<dbReference type="EMBL" id="ML986586">
    <property type="protein sequence ID" value="KAF2268581.1"/>
    <property type="molecule type" value="Genomic_DNA"/>
</dbReference>
<evidence type="ECO:0000313" key="3">
    <source>
        <dbReference type="Proteomes" id="UP000800093"/>
    </source>
</evidence>
<dbReference type="InterPro" id="IPR010730">
    <property type="entry name" value="HET"/>
</dbReference>
<keyword evidence="3" id="KW-1185">Reference proteome</keyword>
<dbReference type="Pfam" id="PF26639">
    <property type="entry name" value="Het-6_barrel"/>
    <property type="match status" value="1"/>
</dbReference>
<dbReference type="OrthoDB" id="3548654at2759"/>
<gene>
    <name evidence="2" type="ORF">CC78DRAFT_540843</name>
</gene>
<proteinExistence type="predicted"/>
<sequence length="548" mass="61871">MMKYRYYPLSTPSSTRLLALLQEQGSTSYELQEVDLDTKPSFEALSYTWSDPDTETVDDTDENVEVCIGEVGCLTITKNLHTILQYLSDSEQGQNMKKVWIDQICIDQENLEELGQKLGITRQAREFTKEQYLGSFALFLGRKWFSRAWVVQEAALSSKPVVIHGGQTFDLRALDCLLLVAVSLEKDDSGRVRHSELLKTRGAHMLRHIQRCRQRVLNVVDRRGRLGFLDILQKLSFATDATDARDQVYAFLAFQDEGIISIRRDYSLSTSFAFAMIAANFIYSTKSLAILGLVLGKLLPGPLPSWAVDWRKAQSTQGTRLDAGVHCRFNAACDHPHIPKMEPLAYDLQLLVRGKIINRVARVSAVTRPRSESAPIDNVRLTKEIENISNLDSKLEGLDEAAKTDFIKRVFAVLVAYDPGCALDEGEKDLDLTNLLFTYNHSSSIKQLSEYAEKSEYFETALKKLARRAGIVVRKRLFTGADKRLLGLGPTDLSPGDLICVLHGSRVPILLRSRGHGYEVIGQCYYENWMYGKQVDWEEHGADELNLF</sequence>
<feature type="domain" description="Heterokaryon incompatibility" evidence="1">
    <location>
        <begin position="42"/>
        <end position="117"/>
    </location>
</feature>
<reference evidence="3" key="1">
    <citation type="journal article" date="2020" name="Stud. Mycol.">
        <title>101 Dothideomycetes genomes: A test case for predicting lifestyles and emergence of pathogens.</title>
        <authorList>
            <person name="Haridas S."/>
            <person name="Albert R."/>
            <person name="Binder M."/>
            <person name="Bloem J."/>
            <person name="LaButti K."/>
            <person name="Salamov A."/>
            <person name="Andreopoulos B."/>
            <person name="Baker S."/>
            <person name="Barry K."/>
            <person name="Bills G."/>
            <person name="Bluhm B."/>
            <person name="Cannon C."/>
            <person name="Castanera R."/>
            <person name="Culley D."/>
            <person name="Daum C."/>
            <person name="Ezra D."/>
            <person name="Gonzalez J."/>
            <person name="Henrissat B."/>
            <person name="Kuo A."/>
            <person name="Liang C."/>
            <person name="Lipzen A."/>
            <person name="Lutzoni F."/>
            <person name="Magnuson J."/>
            <person name="Mondo S."/>
            <person name="Nolan M."/>
            <person name="Ohm R."/>
            <person name="Pangilinan J."/>
            <person name="Park H.-J."/>
            <person name="Ramirez L."/>
            <person name="Alfaro M."/>
            <person name="Sun H."/>
            <person name="Tritt A."/>
            <person name="Yoshinaga Y."/>
            <person name="Zwiers L.-H."/>
            <person name="Turgeon B."/>
            <person name="Goodwin S."/>
            <person name="Spatafora J."/>
            <person name="Crous P."/>
            <person name="Grigoriev I."/>
        </authorList>
    </citation>
    <scope>NUCLEOTIDE SEQUENCE [LARGE SCALE GENOMIC DNA]</scope>
    <source>
        <strain evidence="3">CBS 304.66</strain>
    </source>
</reference>
<evidence type="ECO:0000259" key="1">
    <source>
        <dbReference type="Pfam" id="PF06985"/>
    </source>
</evidence>
<evidence type="ECO:0000313" key="2">
    <source>
        <dbReference type="EMBL" id="KAF2268581.1"/>
    </source>
</evidence>
<name>A0A9P4KHY8_9PLEO</name>